<protein>
    <submittedName>
        <fullName evidence="1">Uncharacterized protein</fullName>
    </submittedName>
</protein>
<gene>
    <name evidence="1" type="ORF">ETD83_18025</name>
</gene>
<sequence>MVLPYVGEPGGHGMGVNRKVFYSNSGAPLVASIIQDAPGIAQPVLIELGSDKDVQRACAQSTPVERRYQDLLDIAES</sequence>
<proteinExistence type="predicted"/>
<dbReference type="Proteomes" id="UP000309174">
    <property type="component" value="Unassembled WGS sequence"/>
</dbReference>
<comment type="caution">
    <text evidence="1">The sequence shown here is derived from an EMBL/GenBank/DDBJ whole genome shotgun (WGS) entry which is preliminary data.</text>
</comment>
<keyword evidence="2" id="KW-1185">Reference proteome</keyword>
<evidence type="ECO:0000313" key="2">
    <source>
        <dbReference type="Proteomes" id="UP000309174"/>
    </source>
</evidence>
<dbReference type="RefSeq" id="WP_138646293.1">
    <property type="nucleotide sequence ID" value="NZ_VCKW01000085.1"/>
</dbReference>
<dbReference type="EMBL" id="VCKW01000085">
    <property type="protein sequence ID" value="TMQ99251.1"/>
    <property type="molecule type" value="Genomic_DNA"/>
</dbReference>
<organism evidence="1 2">
    <name type="scientific">Actinomadura soli</name>
    <dbReference type="NCBI Taxonomy" id="2508997"/>
    <lineage>
        <taxon>Bacteria</taxon>
        <taxon>Bacillati</taxon>
        <taxon>Actinomycetota</taxon>
        <taxon>Actinomycetes</taxon>
        <taxon>Streptosporangiales</taxon>
        <taxon>Thermomonosporaceae</taxon>
        <taxon>Actinomadura</taxon>
    </lineage>
</organism>
<dbReference type="AlphaFoldDB" id="A0A5C4JAI7"/>
<name>A0A5C4JAI7_9ACTN</name>
<accession>A0A5C4JAI7</accession>
<reference evidence="1 2" key="1">
    <citation type="submission" date="2019-05" db="EMBL/GenBank/DDBJ databases">
        <title>Draft genome sequence of Actinomadura sp. 14C53.</title>
        <authorList>
            <person name="Saricaoglu S."/>
            <person name="Isik K."/>
        </authorList>
    </citation>
    <scope>NUCLEOTIDE SEQUENCE [LARGE SCALE GENOMIC DNA]</scope>
    <source>
        <strain evidence="1 2">14C53</strain>
    </source>
</reference>
<evidence type="ECO:0000313" key="1">
    <source>
        <dbReference type="EMBL" id="TMQ99251.1"/>
    </source>
</evidence>
<dbReference type="OrthoDB" id="4275342at2"/>